<dbReference type="PANTHER" id="PTHR15615:SF27">
    <property type="entry name" value="PHO85 CYCLIN CLG1"/>
    <property type="match status" value="1"/>
</dbReference>
<reference evidence="2" key="1">
    <citation type="submission" date="2017-01" db="EMBL/GenBank/DDBJ databases">
        <authorList>
            <person name="Wang Y."/>
            <person name="White M."/>
            <person name="Kvist S."/>
            <person name="Moncalvo J.-M."/>
        </authorList>
    </citation>
    <scope>NUCLEOTIDE SEQUENCE [LARGE SCALE GENOMIC DNA]</scope>
    <source>
        <strain evidence="2">COL-18-3</strain>
    </source>
</reference>
<dbReference type="OrthoDB" id="286814at2759"/>
<gene>
    <name evidence="1" type="ORF">AX774_g37</name>
</gene>
<dbReference type="Pfam" id="PF08613">
    <property type="entry name" value="Cyclin"/>
    <property type="match status" value="1"/>
</dbReference>
<dbReference type="GO" id="GO:0019901">
    <property type="term" value="F:protein kinase binding"/>
    <property type="evidence" value="ECO:0007669"/>
    <property type="project" value="InterPro"/>
</dbReference>
<dbReference type="Proteomes" id="UP000188320">
    <property type="component" value="Unassembled WGS sequence"/>
</dbReference>
<dbReference type="AlphaFoldDB" id="A0A1R1PZM1"/>
<dbReference type="InterPro" id="IPR013922">
    <property type="entry name" value="Cyclin_PHO80-like"/>
</dbReference>
<evidence type="ECO:0000313" key="2">
    <source>
        <dbReference type="Proteomes" id="UP000188320"/>
    </source>
</evidence>
<dbReference type="CDD" id="cd20557">
    <property type="entry name" value="CYCLIN_ScPCL1-like"/>
    <property type="match status" value="1"/>
</dbReference>
<organism evidence="1 2">
    <name type="scientific">Zancudomyces culisetae</name>
    <name type="common">Gut fungus</name>
    <name type="synonym">Smittium culisetae</name>
    <dbReference type="NCBI Taxonomy" id="1213189"/>
    <lineage>
        <taxon>Eukaryota</taxon>
        <taxon>Fungi</taxon>
        <taxon>Fungi incertae sedis</taxon>
        <taxon>Zoopagomycota</taxon>
        <taxon>Kickxellomycotina</taxon>
        <taxon>Harpellomycetes</taxon>
        <taxon>Harpellales</taxon>
        <taxon>Legeriomycetaceae</taxon>
        <taxon>Zancudomyces</taxon>
    </lineage>
</organism>
<dbReference type="GO" id="GO:0000307">
    <property type="term" value="C:cyclin-dependent protein kinase holoenzyme complex"/>
    <property type="evidence" value="ECO:0007669"/>
    <property type="project" value="TreeGrafter"/>
</dbReference>
<dbReference type="GO" id="GO:0005634">
    <property type="term" value="C:nucleus"/>
    <property type="evidence" value="ECO:0007669"/>
    <property type="project" value="TreeGrafter"/>
</dbReference>
<evidence type="ECO:0000313" key="1">
    <source>
        <dbReference type="EMBL" id="OMH86390.1"/>
    </source>
</evidence>
<dbReference type="Gene3D" id="1.10.472.10">
    <property type="entry name" value="Cyclin-like"/>
    <property type="match status" value="1"/>
</dbReference>
<proteinExistence type="predicted"/>
<name>A0A1R1PZM1_ZANCU</name>
<dbReference type="PANTHER" id="PTHR15615">
    <property type="match status" value="1"/>
</dbReference>
<dbReference type="EMBL" id="LSSK01000004">
    <property type="protein sequence ID" value="OMH86390.1"/>
    <property type="molecule type" value="Genomic_DNA"/>
</dbReference>
<sequence>MESKRKLEKEENVYYLKKLKREVYEKNNEKNVQLKLARRNTFEILPRLKVYKKNEQGIVGTYTSECYEANSVENHKRNKTDSLIFGSKSGGRNVVGSTHKGQVDPCKNTDVINREDKHGSFGGSSYAATLVKIEMGQRQKISCDAIEEQRKMKVLCEIAYRMLKRMWGDKDEHEGLSGENTNNSAYRTVCSLRIFIHETLGKSKIDSKTLELGLYYLAKSKGLAISRKYNSEKSDQFGHHTMFSVPQNTPQQRRPNTNYTEVLKIGGTDSTPESSISSVELIEGKIDPFKRTIPIPSREQARYSLPRINVSARRYTDTDVKTIKNQESMTNYLLPYSKDWVTRRSIDLNEDERSSGAIPSNYLSNMSYLEHCNSIGDKDISGTGMLKRIASNSCEVGYLNENSADNKNSYWNGQYHQGLSNTNLHPCSAEIKLPPIKNIYKGCGQSYIPTVAPKYKDTHYSSLSLCIKNCCRRMFVASIICASKYLMEKANPNSFWSENVTRLPIKEINKIEKTFLACLNYNLYVSSVDFGEWTSKLYSPGFETLFTSRPDPSLTLEKDQLLKGGINTTGDLDSSSGNNRYYHTYYGSGGDVGFWTKKNEAPNGISY</sequence>
<keyword evidence="2" id="KW-1185">Reference proteome</keyword>
<protein>
    <recommendedName>
        <fullName evidence="3">G1/S-specific cyclin pas1</fullName>
    </recommendedName>
</protein>
<comment type="caution">
    <text evidence="1">The sequence shown here is derived from an EMBL/GenBank/DDBJ whole genome shotgun (WGS) entry which is preliminary data.</text>
</comment>
<accession>A0A1R1PZM1</accession>
<evidence type="ECO:0008006" key="3">
    <source>
        <dbReference type="Google" id="ProtNLM"/>
    </source>
</evidence>
<dbReference type="GO" id="GO:0016538">
    <property type="term" value="F:cyclin-dependent protein serine/threonine kinase regulator activity"/>
    <property type="evidence" value="ECO:0007669"/>
    <property type="project" value="TreeGrafter"/>
</dbReference>